<dbReference type="RefSeq" id="WP_184937906.1">
    <property type="nucleotide sequence ID" value="NZ_BAAAWZ010000001.1"/>
</dbReference>
<dbReference type="EMBL" id="JACHJJ010000001">
    <property type="protein sequence ID" value="MBB5961240.1"/>
    <property type="molecule type" value="Genomic_DNA"/>
</dbReference>
<feature type="domain" description="Amidase" evidence="2">
    <location>
        <begin position="60"/>
        <end position="449"/>
    </location>
</feature>
<evidence type="ECO:0000313" key="3">
    <source>
        <dbReference type="EMBL" id="MBB5961240.1"/>
    </source>
</evidence>
<dbReference type="PANTHER" id="PTHR11895:SF7">
    <property type="entry name" value="GLUTAMYL-TRNA(GLN) AMIDOTRANSFERASE SUBUNIT A, MITOCHONDRIAL"/>
    <property type="match status" value="1"/>
</dbReference>
<gene>
    <name evidence="3" type="ORF">FHS22_000478</name>
</gene>
<keyword evidence="4" id="KW-1185">Reference proteome</keyword>
<dbReference type="Proteomes" id="UP000562352">
    <property type="component" value="Unassembled WGS sequence"/>
</dbReference>
<dbReference type="InterPro" id="IPR000120">
    <property type="entry name" value="Amidase"/>
</dbReference>
<name>A0A841CV66_PLAVE</name>
<evidence type="ECO:0000313" key="4">
    <source>
        <dbReference type="Proteomes" id="UP000562352"/>
    </source>
</evidence>
<evidence type="ECO:0000259" key="2">
    <source>
        <dbReference type="Pfam" id="PF01425"/>
    </source>
</evidence>
<keyword evidence="3" id="KW-0378">Hydrolase</keyword>
<dbReference type="Gene3D" id="3.90.1300.10">
    <property type="entry name" value="Amidase signature (AS) domain"/>
    <property type="match status" value="1"/>
</dbReference>
<dbReference type="AlphaFoldDB" id="A0A841CV66"/>
<reference evidence="3 4" key="1">
    <citation type="submission" date="2020-08" db="EMBL/GenBank/DDBJ databases">
        <title>Genomic Encyclopedia of Type Strains, Phase III (KMG-III): the genomes of soil and plant-associated and newly described type strains.</title>
        <authorList>
            <person name="Whitman W."/>
        </authorList>
    </citation>
    <scope>NUCLEOTIDE SEQUENCE [LARGE SCALE GENOMIC DNA]</scope>
    <source>
        <strain evidence="3 4">CECT 3303</strain>
    </source>
</reference>
<dbReference type="PANTHER" id="PTHR11895">
    <property type="entry name" value="TRANSAMIDASE"/>
    <property type="match status" value="1"/>
</dbReference>
<organism evidence="3 4">
    <name type="scientific">Planomonospora venezuelensis</name>
    <dbReference type="NCBI Taxonomy" id="1999"/>
    <lineage>
        <taxon>Bacteria</taxon>
        <taxon>Bacillati</taxon>
        <taxon>Actinomycetota</taxon>
        <taxon>Actinomycetes</taxon>
        <taxon>Streptosporangiales</taxon>
        <taxon>Streptosporangiaceae</taxon>
        <taxon>Planomonospora</taxon>
    </lineage>
</organism>
<accession>A0A841CV66</accession>
<evidence type="ECO:0000256" key="1">
    <source>
        <dbReference type="ARBA" id="ARBA00009199"/>
    </source>
</evidence>
<dbReference type="InterPro" id="IPR036928">
    <property type="entry name" value="AS_sf"/>
</dbReference>
<comment type="similarity">
    <text evidence="1">Belongs to the amidase family.</text>
</comment>
<dbReference type="Pfam" id="PF01425">
    <property type="entry name" value="Amidase"/>
    <property type="match status" value="1"/>
</dbReference>
<dbReference type="SUPFAM" id="SSF75304">
    <property type="entry name" value="Amidase signature (AS) enzymes"/>
    <property type="match status" value="1"/>
</dbReference>
<dbReference type="InterPro" id="IPR023631">
    <property type="entry name" value="Amidase_dom"/>
</dbReference>
<dbReference type="GO" id="GO:0004040">
    <property type="term" value="F:amidase activity"/>
    <property type="evidence" value="ECO:0007669"/>
    <property type="project" value="UniProtKB-EC"/>
</dbReference>
<dbReference type="EC" id="3.5.1.4" evidence="3"/>
<dbReference type="InterPro" id="IPR020556">
    <property type="entry name" value="Amidase_CS"/>
</dbReference>
<comment type="caution">
    <text evidence="3">The sequence shown here is derived from an EMBL/GenBank/DDBJ whole genome shotgun (WGS) entry which is preliminary data.</text>
</comment>
<proteinExistence type="inferred from homology"/>
<protein>
    <submittedName>
        <fullName evidence="3">Amidase</fullName>
        <ecNumber evidence="3">3.5.1.4</ecNumber>
    </submittedName>
</protein>
<sequence length="474" mass="50025">MELHEYARYDAVGLRELIGRGEVTAAEVEAVARRALEWADARVNGLTMPVFGTALGHCGDGPLGGVPFLIKDHGPVAEGVPFSLGSRALQEVAAWHDTDLMKRFRAAGLATLGVTTVPEMVVDFVTESDRYGITRNPWDLDRTPGGSSGGAAALVAAGAVPLAHASDGAGSIRVPASCCGLVGLKPSRGRVTSGPDMGEPMFGMAYEFGLARTVRDAACLLDAVHGPAVGDKYTAPPPLRPYVSEPGADPGRLRVAVTTASWSGSPVDPEVAAAAVAVGTVLEEMGHHVSDGGPVVDWEATVRAMDAQRVAIASTVLLAPREPDPALLEPSTRRMLQDARETSALDLIIGFHAQNRVTRSVSAFFTGCDLLVTPVLAQLPVPHGTFRYDEENHPAPAERLARIFDYGPFTMVFNVSGHPAISLPLGWSGSGLPIGVQLAAPYGREDLLLRVAARLEEAVPWRDRVPGVSVLRAR</sequence>
<dbReference type="PROSITE" id="PS00571">
    <property type="entry name" value="AMIDASES"/>
    <property type="match status" value="1"/>
</dbReference>